<name>A0A174ZFR8_9FIRM</name>
<dbReference type="OrthoDB" id="4978934at2"/>
<dbReference type="AlphaFoldDB" id="A0A174ZFR8"/>
<dbReference type="STRING" id="39492.ERS852540_00614"/>
<protein>
    <submittedName>
        <fullName evidence="1">WXG100 family type VII secretion target</fullName>
    </submittedName>
</protein>
<dbReference type="EMBL" id="CZBY01000003">
    <property type="protein sequence ID" value="CUQ83026.1"/>
    <property type="molecule type" value="Genomic_DNA"/>
</dbReference>
<evidence type="ECO:0000313" key="1">
    <source>
        <dbReference type="EMBL" id="CUQ83026.1"/>
    </source>
</evidence>
<organism evidence="1 2">
    <name type="scientific">[Eubacterium] siraeum</name>
    <dbReference type="NCBI Taxonomy" id="39492"/>
    <lineage>
        <taxon>Bacteria</taxon>
        <taxon>Bacillati</taxon>
        <taxon>Bacillota</taxon>
        <taxon>Clostridia</taxon>
        <taxon>Eubacteriales</taxon>
        <taxon>Oscillospiraceae</taxon>
        <taxon>Oscillospiraceae incertae sedis</taxon>
    </lineage>
</organism>
<sequence>MLKTVNIDCIRLREKAADAEMLCGQIKNIRERTERCVIGLCGEWQGTAEKAYSGKILYVGKQFKKIEEVIDRISRIMSELSDEYEELDDNIGSVIKSI</sequence>
<dbReference type="SUPFAM" id="SSF140453">
    <property type="entry name" value="EsxAB dimer-like"/>
    <property type="match status" value="1"/>
</dbReference>
<accession>A0A174ZFR8</accession>
<reference evidence="1 2" key="1">
    <citation type="submission" date="2015-09" db="EMBL/GenBank/DDBJ databases">
        <authorList>
            <consortium name="Pathogen Informatics"/>
        </authorList>
    </citation>
    <scope>NUCLEOTIDE SEQUENCE [LARGE SCALE GENOMIC DNA]</scope>
    <source>
        <strain evidence="1 2">2789STDY5834928</strain>
    </source>
</reference>
<proteinExistence type="predicted"/>
<dbReference type="Proteomes" id="UP000095662">
    <property type="component" value="Unassembled WGS sequence"/>
</dbReference>
<evidence type="ECO:0000313" key="2">
    <source>
        <dbReference type="Proteomes" id="UP000095662"/>
    </source>
</evidence>
<dbReference type="InterPro" id="IPR010310">
    <property type="entry name" value="T7SS_ESAT-6-like"/>
</dbReference>
<dbReference type="Pfam" id="PF06013">
    <property type="entry name" value="WXG100"/>
    <property type="match status" value="1"/>
</dbReference>
<dbReference type="Gene3D" id="1.10.287.1060">
    <property type="entry name" value="ESAT-6-like"/>
    <property type="match status" value="1"/>
</dbReference>
<dbReference type="InterPro" id="IPR036689">
    <property type="entry name" value="ESAT-6-like_sf"/>
</dbReference>
<gene>
    <name evidence="1" type="ORF">ERS852540_00614</name>
</gene>